<dbReference type="PANTHER" id="PTHR33376:SF2">
    <property type="entry name" value="DICARBOXYLATE-BINDING PERIPLASMIC PROTEIN"/>
    <property type="match status" value="1"/>
</dbReference>
<dbReference type="EMBL" id="SMBX01000003">
    <property type="protein sequence ID" value="TCV00712.1"/>
    <property type="molecule type" value="Genomic_DNA"/>
</dbReference>
<dbReference type="Proteomes" id="UP000294692">
    <property type="component" value="Unassembled WGS sequence"/>
</dbReference>
<dbReference type="InterPro" id="IPR018389">
    <property type="entry name" value="DctP_fam"/>
</dbReference>
<evidence type="ECO:0000256" key="2">
    <source>
        <dbReference type="SAM" id="SignalP"/>
    </source>
</evidence>
<protein>
    <submittedName>
        <fullName evidence="3">TRAP-type C4-dicarboxylate transport system substrate-binding protein</fullName>
    </submittedName>
</protein>
<dbReference type="RefSeq" id="WP_132475555.1">
    <property type="nucleotide sequence ID" value="NZ_JBHRVM010000001.1"/>
</dbReference>
<dbReference type="InterPro" id="IPR038404">
    <property type="entry name" value="TRAP_DctP_sf"/>
</dbReference>
<evidence type="ECO:0000256" key="1">
    <source>
        <dbReference type="ARBA" id="ARBA00022729"/>
    </source>
</evidence>
<dbReference type="GO" id="GO:0055085">
    <property type="term" value="P:transmembrane transport"/>
    <property type="evidence" value="ECO:0007669"/>
    <property type="project" value="InterPro"/>
</dbReference>
<dbReference type="PANTHER" id="PTHR33376">
    <property type="match status" value="1"/>
</dbReference>
<keyword evidence="4" id="KW-1185">Reference proteome</keyword>
<proteinExistence type="predicted"/>
<keyword evidence="1 2" id="KW-0732">Signal</keyword>
<dbReference type="GO" id="GO:0030246">
    <property type="term" value="F:carbohydrate binding"/>
    <property type="evidence" value="ECO:0007669"/>
    <property type="project" value="TreeGrafter"/>
</dbReference>
<feature type="signal peptide" evidence="2">
    <location>
        <begin position="1"/>
        <end position="24"/>
    </location>
</feature>
<evidence type="ECO:0000313" key="4">
    <source>
        <dbReference type="Proteomes" id="UP000294692"/>
    </source>
</evidence>
<reference evidence="3 4" key="1">
    <citation type="submission" date="2019-03" db="EMBL/GenBank/DDBJ databases">
        <title>Genomic Encyclopedia of Type Strains, Phase IV (KMG-IV): sequencing the most valuable type-strain genomes for metagenomic binning, comparative biology and taxonomic classification.</title>
        <authorList>
            <person name="Goeker M."/>
        </authorList>
    </citation>
    <scope>NUCLEOTIDE SEQUENCE [LARGE SCALE GENOMIC DNA]</scope>
    <source>
        <strain evidence="3 4">DSM 100048</strain>
    </source>
</reference>
<organism evidence="3 4">
    <name type="scientific">Paracandidimonas soli</name>
    <dbReference type="NCBI Taxonomy" id="1917182"/>
    <lineage>
        <taxon>Bacteria</taxon>
        <taxon>Pseudomonadati</taxon>
        <taxon>Pseudomonadota</taxon>
        <taxon>Betaproteobacteria</taxon>
        <taxon>Burkholderiales</taxon>
        <taxon>Alcaligenaceae</taxon>
        <taxon>Paracandidimonas</taxon>
    </lineage>
</organism>
<dbReference type="NCBIfam" id="NF037995">
    <property type="entry name" value="TRAP_S1"/>
    <property type="match status" value="1"/>
</dbReference>
<dbReference type="CDD" id="cd13603">
    <property type="entry name" value="PBP2_TRAP_Siap_TeaA_like"/>
    <property type="match status" value="1"/>
</dbReference>
<dbReference type="OrthoDB" id="8690069at2"/>
<name>A0A4R3VAV0_9BURK</name>
<accession>A0A4R3VAV0</accession>
<dbReference type="AlphaFoldDB" id="A0A4R3VAV0"/>
<dbReference type="Pfam" id="PF03480">
    <property type="entry name" value="DctP"/>
    <property type="match status" value="1"/>
</dbReference>
<feature type="chain" id="PRO_5020299056" evidence="2">
    <location>
        <begin position="25"/>
        <end position="326"/>
    </location>
</feature>
<evidence type="ECO:0000313" key="3">
    <source>
        <dbReference type="EMBL" id="TCV00712.1"/>
    </source>
</evidence>
<gene>
    <name evidence="3" type="ORF">EV686_103294</name>
</gene>
<dbReference type="Gene3D" id="3.40.190.170">
    <property type="entry name" value="Bacterial extracellular solute-binding protein, family 7"/>
    <property type="match status" value="1"/>
</dbReference>
<comment type="caution">
    <text evidence="3">The sequence shown here is derived from an EMBL/GenBank/DDBJ whole genome shotgun (WGS) entry which is preliminary data.</text>
</comment>
<sequence length="326" mass="35962">MPLKKLLMTLAVTAGIAASATSAAKELRLGLIVPGAHEWSKAAVAMGEDLKEKSQGKYTVTVFPAGQLGNEAQMLQQLQTGALDMAFMTVAEITNRVPDFGAIFAPYLVRDVHESGLLLNGPTAQKMLERLPREIGAVGVGYGAASMRLMLNAFPTNDVSDIKGRKMRITPFPPLRDFYRLLGAASTPMPVTDVYDSLANGQVDGIDADMELVWRMKFYERGQTLLYSSHVMFPVIGLVSARVWQQLPPADRELLAETAKHHLNGLFDSYMKVEKEMAQNIQGTKVDVKIVGPEFFGDVLDEWEKIWLERTPVLAELRKEAAALRK</sequence>